<keyword evidence="1" id="KW-0378">Hydrolase</keyword>
<protein>
    <submittedName>
        <fullName evidence="1">Alpha/beta hydrolase family domain-containing protein</fullName>
    </submittedName>
</protein>
<organism evidence="1 2">
    <name type="scientific">Ceratobasidium theobromae</name>
    <dbReference type="NCBI Taxonomy" id="1582974"/>
    <lineage>
        <taxon>Eukaryota</taxon>
        <taxon>Fungi</taxon>
        <taxon>Dikarya</taxon>
        <taxon>Basidiomycota</taxon>
        <taxon>Agaricomycotina</taxon>
        <taxon>Agaricomycetes</taxon>
        <taxon>Cantharellales</taxon>
        <taxon>Ceratobasidiaceae</taxon>
        <taxon>Ceratobasidium</taxon>
    </lineage>
</organism>
<gene>
    <name evidence="1" type="ORF">CTheo_6114</name>
</gene>
<proteinExistence type="predicted"/>
<evidence type="ECO:0000313" key="2">
    <source>
        <dbReference type="Proteomes" id="UP000383932"/>
    </source>
</evidence>
<comment type="caution">
    <text evidence="1">The sequence shown here is derived from an EMBL/GenBank/DDBJ whole genome shotgun (WGS) entry which is preliminary data.</text>
</comment>
<reference evidence="1" key="2">
    <citation type="submission" date="2019-04" db="EMBL/GenBank/DDBJ databases">
        <authorList>
            <person name="Ali S."/>
            <person name="Shao J."/>
            <person name="Asman A."/>
            <person name="Bailey B."/>
        </authorList>
    </citation>
    <scope>NUCLEOTIDE SEQUENCE</scope>
    <source>
        <strain evidence="1">CT2</strain>
    </source>
</reference>
<accession>A0A5N5QG60</accession>
<evidence type="ECO:0000313" key="1">
    <source>
        <dbReference type="EMBL" id="KAB5590451.1"/>
    </source>
</evidence>
<dbReference type="PANTHER" id="PTHR47842">
    <property type="entry name" value="EXPRESSED PROTEIN"/>
    <property type="match status" value="1"/>
</dbReference>
<dbReference type="PANTHER" id="PTHR47842:SF3">
    <property type="entry name" value="DUF676 DOMAIN-CONTAINING PROTEIN"/>
    <property type="match status" value="1"/>
</dbReference>
<keyword evidence="2" id="KW-1185">Reference proteome</keyword>
<sequence length="470" mass="50914">MGGILTAEVAFAAPPGRVIGLISFDVPYLGMHPRVVISGIASLFKTKVERVPNQGNVGSINGPGIAPKQLLGLRAPGANNPEIASSIIPPVHSQMRSPALSDTPITHPSAINPNTNLPTSLHLSLPTPPIRVSVPRFERLFQALGLGPLPQSVHNTIHFLQKHPGICGIKDGIAQTFQFIGCLFNPKGLIARYERLQQWGSDETAGPYGRGWVNLWTTPMPKPKSKPKKEKTNRVNGTRALQTDGQERNVVGPQVFVQAGVGHASACQSTSTFFSSAPSETSPSASTSQTYLFQVGPSLSSIATSFGNVDEGVEAPAGVAPKELRNYMLIEALPEEDQALLQSQESLPGVELELPDEEPAIAPQGAQLRANTSTKETKKLEKERRKFLKTVTKRARNFRAPSRHFIVLPRQGTDHQWIQVPVIGAKDEVEAHVGLFYSEGNPGYQQLVEDVGNIVRGFWHGEGGRRHLRA</sequence>
<dbReference type="EMBL" id="SSOP01000169">
    <property type="protein sequence ID" value="KAB5590451.1"/>
    <property type="molecule type" value="Genomic_DNA"/>
</dbReference>
<dbReference type="AlphaFoldDB" id="A0A5N5QG60"/>
<reference evidence="1" key="1">
    <citation type="journal article" date="2019" name="Fungal Biol. Biotechnol.">
        <title>Draft genome sequence of fastidious pathogen Ceratobasidium theobromae, which causes vascular-streak dieback in Theobroma cacao.</title>
        <authorList>
            <person name="Ali S.S."/>
            <person name="Asman A."/>
            <person name="Shao J."/>
            <person name="Firmansyah A.P."/>
            <person name="Susilo A.W."/>
            <person name="Rosmana A."/>
            <person name="McMahon P."/>
            <person name="Junaid M."/>
            <person name="Guest D."/>
            <person name="Kheng T.Y."/>
            <person name="Meinhardt L.W."/>
            <person name="Bailey B.A."/>
        </authorList>
    </citation>
    <scope>NUCLEOTIDE SEQUENCE [LARGE SCALE GENOMIC DNA]</scope>
    <source>
        <strain evidence="1">CT2</strain>
    </source>
</reference>
<name>A0A5N5QG60_9AGAM</name>
<dbReference type="OrthoDB" id="3248508at2759"/>
<dbReference type="GO" id="GO:0016787">
    <property type="term" value="F:hydrolase activity"/>
    <property type="evidence" value="ECO:0007669"/>
    <property type="project" value="UniProtKB-KW"/>
</dbReference>
<dbReference type="Proteomes" id="UP000383932">
    <property type="component" value="Unassembled WGS sequence"/>
</dbReference>